<dbReference type="PANTHER" id="PTHR33992:SF1">
    <property type="entry name" value="RIBONUCLEASE P PROTEIN COMPONENT"/>
    <property type="match status" value="1"/>
</dbReference>
<sequence length="137" mass="16071">MINGIEPDKSPNTLTKAERLYLRDEIKDLFSNGKSFITYPLRVVYLLSDTPTQGVRCSIMVAVPKKRFKRAVKRNRIKRLIRESYRKNKHSWIAYLENNNKFAKIAFTMVGENLPDYKTIENAVKKTLYKIEAQELE</sequence>
<dbReference type="InterPro" id="IPR020568">
    <property type="entry name" value="Ribosomal_Su5_D2-typ_SF"/>
</dbReference>
<evidence type="ECO:0000256" key="1">
    <source>
        <dbReference type="ARBA" id="ARBA00002663"/>
    </source>
</evidence>
<keyword evidence="6 7" id="KW-0694">RNA-binding</keyword>
<keyword evidence="4 7" id="KW-0255">Endonuclease</keyword>
<evidence type="ECO:0000256" key="2">
    <source>
        <dbReference type="ARBA" id="ARBA00022694"/>
    </source>
</evidence>
<dbReference type="EC" id="3.1.26.5" evidence="7 8"/>
<protein>
    <recommendedName>
        <fullName evidence="7 8">Ribonuclease P protein component</fullName>
        <shortName evidence="7">RNase P protein</shortName>
        <shortName evidence="7">RNaseP protein</shortName>
        <ecNumber evidence="7 8">3.1.26.5</ecNumber>
    </recommendedName>
    <alternativeName>
        <fullName evidence="7">Protein C5</fullName>
    </alternativeName>
</protein>
<keyword evidence="2 7" id="KW-0819">tRNA processing</keyword>
<dbReference type="InterPro" id="IPR014721">
    <property type="entry name" value="Ribsml_uS5_D2-typ_fold_subgr"/>
</dbReference>
<evidence type="ECO:0000313" key="9">
    <source>
        <dbReference type="EMBL" id="SUB78026.1"/>
    </source>
</evidence>
<evidence type="ECO:0000256" key="4">
    <source>
        <dbReference type="ARBA" id="ARBA00022759"/>
    </source>
</evidence>
<dbReference type="GO" id="GO:0042781">
    <property type="term" value="F:3'-tRNA processing endoribonuclease activity"/>
    <property type="evidence" value="ECO:0007669"/>
    <property type="project" value="TreeGrafter"/>
</dbReference>
<dbReference type="InterPro" id="IPR000100">
    <property type="entry name" value="RNase_P"/>
</dbReference>
<dbReference type="PROSITE" id="PS00648">
    <property type="entry name" value="RIBONUCLEASE_P"/>
    <property type="match status" value="1"/>
</dbReference>
<dbReference type="Gene3D" id="3.30.230.10">
    <property type="match status" value="1"/>
</dbReference>
<reference evidence="9 10" key="1">
    <citation type="submission" date="2018-06" db="EMBL/GenBank/DDBJ databases">
        <authorList>
            <consortium name="Pathogen Informatics"/>
            <person name="Doyle S."/>
        </authorList>
    </citation>
    <scope>NUCLEOTIDE SEQUENCE [LARGE SCALE GENOMIC DNA]</scope>
    <source>
        <strain evidence="9 10">NCTC13100</strain>
    </source>
</reference>
<dbReference type="Pfam" id="PF00825">
    <property type="entry name" value="Ribonuclease_P"/>
    <property type="match status" value="1"/>
</dbReference>
<evidence type="ECO:0000256" key="8">
    <source>
        <dbReference type="NCBIfam" id="TIGR00188"/>
    </source>
</evidence>
<dbReference type="NCBIfam" id="TIGR00188">
    <property type="entry name" value="rnpA"/>
    <property type="match status" value="1"/>
</dbReference>
<proteinExistence type="inferred from homology"/>
<dbReference type="RefSeq" id="WP_018361230.1">
    <property type="nucleotide sequence ID" value="NZ_UGTI01000001.1"/>
</dbReference>
<organism evidence="9 10">
    <name type="scientific">Porphyromonas macacae</name>
    <dbReference type="NCBI Taxonomy" id="28115"/>
    <lineage>
        <taxon>Bacteria</taxon>
        <taxon>Pseudomonadati</taxon>
        <taxon>Bacteroidota</taxon>
        <taxon>Bacteroidia</taxon>
        <taxon>Bacteroidales</taxon>
        <taxon>Porphyromonadaceae</taxon>
        <taxon>Porphyromonas</taxon>
    </lineage>
</organism>
<dbReference type="Proteomes" id="UP000254263">
    <property type="component" value="Unassembled WGS sequence"/>
</dbReference>
<dbReference type="InterPro" id="IPR020539">
    <property type="entry name" value="RNase_P_CS"/>
</dbReference>
<comment type="catalytic activity">
    <reaction evidence="7">
        <text>Endonucleolytic cleavage of RNA, removing 5'-extranucleotides from tRNA precursor.</text>
        <dbReference type="EC" id="3.1.26.5"/>
    </reaction>
</comment>
<evidence type="ECO:0000256" key="3">
    <source>
        <dbReference type="ARBA" id="ARBA00022722"/>
    </source>
</evidence>
<comment type="similarity">
    <text evidence="7">Belongs to the RnpA family.</text>
</comment>
<evidence type="ECO:0000256" key="5">
    <source>
        <dbReference type="ARBA" id="ARBA00022801"/>
    </source>
</evidence>
<comment type="subunit">
    <text evidence="7">Consists of a catalytic RNA component (M1 or rnpB) and a protein subunit.</text>
</comment>
<dbReference type="SUPFAM" id="SSF54211">
    <property type="entry name" value="Ribosomal protein S5 domain 2-like"/>
    <property type="match status" value="1"/>
</dbReference>
<gene>
    <name evidence="7" type="primary">rnpA</name>
    <name evidence="9" type="ORF">NCTC13100_01178</name>
</gene>
<dbReference type="PANTHER" id="PTHR33992">
    <property type="entry name" value="RIBONUCLEASE P PROTEIN COMPONENT"/>
    <property type="match status" value="1"/>
</dbReference>
<dbReference type="GO" id="GO:0001682">
    <property type="term" value="P:tRNA 5'-leader removal"/>
    <property type="evidence" value="ECO:0007669"/>
    <property type="project" value="UniProtKB-UniRule"/>
</dbReference>
<dbReference type="HAMAP" id="MF_00227">
    <property type="entry name" value="RNase_P"/>
    <property type="match status" value="1"/>
</dbReference>
<accession>A0A379DI50</accession>
<name>A0A379DI50_9PORP</name>
<keyword evidence="5 7" id="KW-0378">Hydrolase</keyword>
<dbReference type="EMBL" id="UGTI01000001">
    <property type="protein sequence ID" value="SUB78026.1"/>
    <property type="molecule type" value="Genomic_DNA"/>
</dbReference>
<dbReference type="GO" id="GO:0004526">
    <property type="term" value="F:ribonuclease P activity"/>
    <property type="evidence" value="ECO:0007669"/>
    <property type="project" value="UniProtKB-UniRule"/>
</dbReference>
<keyword evidence="3 7" id="KW-0540">Nuclease</keyword>
<evidence type="ECO:0000313" key="10">
    <source>
        <dbReference type="Proteomes" id="UP000254263"/>
    </source>
</evidence>
<comment type="function">
    <text evidence="1 7">RNaseP catalyzes the removal of the 5'-leader sequence from pre-tRNA to produce the mature 5'-terminus. It can also cleave other RNA substrates such as 4.5S RNA. The protein component plays an auxiliary but essential role in vivo by binding to the 5'-leader sequence and broadening the substrate specificity of the ribozyme.</text>
</comment>
<dbReference type="GO" id="GO:0000049">
    <property type="term" value="F:tRNA binding"/>
    <property type="evidence" value="ECO:0007669"/>
    <property type="project" value="UniProtKB-UniRule"/>
</dbReference>
<dbReference type="GO" id="GO:0030677">
    <property type="term" value="C:ribonuclease P complex"/>
    <property type="evidence" value="ECO:0007669"/>
    <property type="project" value="TreeGrafter"/>
</dbReference>
<dbReference type="AlphaFoldDB" id="A0A379DI50"/>
<evidence type="ECO:0000256" key="6">
    <source>
        <dbReference type="ARBA" id="ARBA00022884"/>
    </source>
</evidence>
<evidence type="ECO:0000256" key="7">
    <source>
        <dbReference type="HAMAP-Rule" id="MF_00227"/>
    </source>
</evidence>